<accession>A0A0A9E0S9</accession>
<name>A0A0A9E0S9_ARUDO</name>
<dbReference type="AlphaFoldDB" id="A0A0A9E0S9"/>
<evidence type="ECO:0000313" key="1">
    <source>
        <dbReference type="EMBL" id="JAD93606.1"/>
    </source>
</evidence>
<protein>
    <submittedName>
        <fullName evidence="1">Uncharacterized protein</fullName>
    </submittedName>
</protein>
<reference evidence="1" key="2">
    <citation type="journal article" date="2015" name="Data Brief">
        <title>Shoot transcriptome of the giant reed, Arundo donax.</title>
        <authorList>
            <person name="Barrero R.A."/>
            <person name="Guerrero F.D."/>
            <person name="Moolhuijzen P."/>
            <person name="Goolsby J.A."/>
            <person name="Tidwell J."/>
            <person name="Bellgard S.E."/>
            <person name="Bellgard M.I."/>
        </authorList>
    </citation>
    <scope>NUCLEOTIDE SEQUENCE</scope>
    <source>
        <tissue evidence="1">Shoot tissue taken approximately 20 cm above the soil surface</tissue>
    </source>
</reference>
<proteinExistence type="predicted"/>
<sequence length="59" mass="6384">MPHACASSHVTDIVNAKFEMQLAQWLYVVLKCNLHSGCTGAPLRALSKPLFTLIIVSTG</sequence>
<reference evidence="1" key="1">
    <citation type="submission" date="2014-09" db="EMBL/GenBank/DDBJ databases">
        <authorList>
            <person name="Magalhaes I.L.F."/>
            <person name="Oliveira U."/>
            <person name="Santos F.R."/>
            <person name="Vidigal T.H.D.A."/>
            <person name="Brescovit A.D."/>
            <person name="Santos A.J."/>
        </authorList>
    </citation>
    <scope>NUCLEOTIDE SEQUENCE</scope>
    <source>
        <tissue evidence="1">Shoot tissue taken approximately 20 cm above the soil surface</tissue>
    </source>
</reference>
<organism evidence="1">
    <name type="scientific">Arundo donax</name>
    <name type="common">Giant reed</name>
    <name type="synonym">Donax arundinaceus</name>
    <dbReference type="NCBI Taxonomy" id="35708"/>
    <lineage>
        <taxon>Eukaryota</taxon>
        <taxon>Viridiplantae</taxon>
        <taxon>Streptophyta</taxon>
        <taxon>Embryophyta</taxon>
        <taxon>Tracheophyta</taxon>
        <taxon>Spermatophyta</taxon>
        <taxon>Magnoliopsida</taxon>
        <taxon>Liliopsida</taxon>
        <taxon>Poales</taxon>
        <taxon>Poaceae</taxon>
        <taxon>PACMAD clade</taxon>
        <taxon>Arundinoideae</taxon>
        <taxon>Arundineae</taxon>
        <taxon>Arundo</taxon>
    </lineage>
</organism>
<dbReference type="EMBL" id="GBRH01204289">
    <property type="protein sequence ID" value="JAD93606.1"/>
    <property type="molecule type" value="Transcribed_RNA"/>
</dbReference>